<evidence type="ECO:0000313" key="8">
    <source>
        <dbReference type="EMBL" id="KAK2189323.1"/>
    </source>
</evidence>
<dbReference type="SMART" id="SM00369">
    <property type="entry name" value="LRR_TYP"/>
    <property type="match status" value="18"/>
</dbReference>
<evidence type="ECO:0008006" key="10">
    <source>
        <dbReference type="Google" id="ProtNLM"/>
    </source>
</evidence>
<dbReference type="EMBL" id="JAODUO010000109">
    <property type="protein sequence ID" value="KAK2189323.1"/>
    <property type="molecule type" value="Genomic_DNA"/>
</dbReference>
<keyword evidence="4" id="KW-0812">Transmembrane</keyword>
<dbReference type="Proteomes" id="UP001209878">
    <property type="component" value="Unassembled WGS sequence"/>
</dbReference>
<feature type="domain" description="LRRNT" evidence="6">
    <location>
        <begin position="21"/>
        <end position="54"/>
    </location>
</feature>
<dbReference type="SMART" id="SM00082">
    <property type="entry name" value="LRRCT"/>
    <property type="match status" value="1"/>
</dbReference>
<dbReference type="AlphaFoldDB" id="A0AAD9UH46"/>
<evidence type="ECO:0000259" key="6">
    <source>
        <dbReference type="SMART" id="SM00013"/>
    </source>
</evidence>
<dbReference type="PANTHER" id="PTHR24366">
    <property type="entry name" value="IG(IMMUNOGLOBULIN) AND LRR(LEUCINE RICH REPEAT) DOMAINS"/>
    <property type="match status" value="1"/>
</dbReference>
<evidence type="ECO:0000256" key="2">
    <source>
        <dbReference type="ARBA" id="ARBA00022729"/>
    </source>
</evidence>
<protein>
    <recommendedName>
        <fullName evidence="10">LRRCT domain-containing protein</fullName>
    </recommendedName>
</protein>
<evidence type="ECO:0000256" key="4">
    <source>
        <dbReference type="SAM" id="Phobius"/>
    </source>
</evidence>
<dbReference type="Gene3D" id="3.80.10.10">
    <property type="entry name" value="Ribonuclease Inhibitor"/>
    <property type="match status" value="3"/>
</dbReference>
<gene>
    <name evidence="8" type="ORF">NP493_109g05067</name>
</gene>
<keyword evidence="4" id="KW-1133">Transmembrane helix</keyword>
<feature type="transmembrane region" description="Helical" evidence="4">
    <location>
        <begin position="633"/>
        <end position="656"/>
    </location>
</feature>
<dbReference type="InterPro" id="IPR001611">
    <property type="entry name" value="Leu-rich_rpt"/>
</dbReference>
<evidence type="ECO:0000259" key="7">
    <source>
        <dbReference type="SMART" id="SM00082"/>
    </source>
</evidence>
<dbReference type="InterPro" id="IPR000372">
    <property type="entry name" value="LRRNT"/>
</dbReference>
<feature type="chain" id="PRO_5042228556" description="LRRCT domain-containing protein" evidence="5">
    <location>
        <begin position="19"/>
        <end position="688"/>
    </location>
</feature>
<keyword evidence="3" id="KW-0677">Repeat</keyword>
<dbReference type="InterPro" id="IPR000483">
    <property type="entry name" value="Cys-rich_flank_reg_C"/>
</dbReference>
<keyword evidence="1" id="KW-0433">Leucine-rich repeat</keyword>
<dbReference type="SMART" id="SM00013">
    <property type="entry name" value="LRRNT"/>
    <property type="match status" value="1"/>
</dbReference>
<dbReference type="InterPro" id="IPR032675">
    <property type="entry name" value="LRR_dom_sf"/>
</dbReference>
<feature type="domain" description="LRRCT" evidence="7">
    <location>
        <begin position="570"/>
        <end position="625"/>
    </location>
</feature>
<organism evidence="8 9">
    <name type="scientific">Ridgeia piscesae</name>
    <name type="common">Tubeworm</name>
    <dbReference type="NCBI Taxonomy" id="27915"/>
    <lineage>
        <taxon>Eukaryota</taxon>
        <taxon>Metazoa</taxon>
        <taxon>Spiralia</taxon>
        <taxon>Lophotrochozoa</taxon>
        <taxon>Annelida</taxon>
        <taxon>Polychaeta</taxon>
        <taxon>Sedentaria</taxon>
        <taxon>Canalipalpata</taxon>
        <taxon>Sabellida</taxon>
        <taxon>Siboglinidae</taxon>
        <taxon>Ridgeia</taxon>
    </lineage>
</organism>
<dbReference type="SUPFAM" id="SSF52058">
    <property type="entry name" value="L domain-like"/>
    <property type="match status" value="2"/>
</dbReference>
<dbReference type="Pfam" id="PF01462">
    <property type="entry name" value="LRRNT"/>
    <property type="match status" value="1"/>
</dbReference>
<name>A0AAD9UH46_RIDPI</name>
<keyword evidence="9" id="KW-1185">Reference proteome</keyword>
<accession>A0AAD9UH46</accession>
<dbReference type="InterPro" id="IPR003591">
    <property type="entry name" value="Leu-rich_rpt_typical-subtyp"/>
</dbReference>
<feature type="signal peptide" evidence="5">
    <location>
        <begin position="1"/>
        <end position="18"/>
    </location>
</feature>
<reference evidence="8" key="1">
    <citation type="journal article" date="2023" name="Mol. Biol. Evol.">
        <title>Third-Generation Sequencing Reveals the Adaptive Role of the Epigenome in Three Deep-Sea Polychaetes.</title>
        <authorList>
            <person name="Perez M."/>
            <person name="Aroh O."/>
            <person name="Sun Y."/>
            <person name="Lan Y."/>
            <person name="Juniper S.K."/>
            <person name="Young C.R."/>
            <person name="Angers B."/>
            <person name="Qian P.Y."/>
        </authorList>
    </citation>
    <scope>NUCLEOTIDE SEQUENCE</scope>
    <source>
        <strain evidence="8">R07B-5</strain>
    </source>
</reference>
<evidence type="ECO:0000256" key="1">
    <source>
        <dbReference type="ARBA" id="ARBA00022614"/>
    </source>
</evidence>
<sequence>MILVVILVTLHLCVTGLAVTQCPASCACYNDYTTVDCSQRGLTAVPRLSNLTVRLYLDGNAITTLPDGAFRGLPQLGVLNLQDNDLREVNTTSFGHLPNLQQLYLGGNEITTFTVTDEGPAYTRLQELEIHGNQLREIPLNLSRFAPNLETLDLSRNHIKSCRLDDSFAGMYVLRQVDLHGNQIRGIEDADFAALAWPVMLKSLNLAGCDLFHISDLAFSMMANLTFLSLAENQLSWQNLEHVFHAMGNESRLLQLYLQHVPLYNISTALLESFVHLQTLDLSYCYSTHIEQEVFDNLPSLEILRLEGNAFRELGNITVLTSLRELYLHDNQLSTVNLRGLETLQVVDLSRNRFVHLPEHWLTDTNVMHSLNLSRNAITTIHNAAFHKVSLHTLDLSYNRLHVLHSYGLLTMRRLLLSHNLLSRATEDALNSMHTLIQELDLSHNRFTTFPRYILDDFFALQRLDLSSNQLGSALKDGRLTGLFHSLTHLQVLHLCSNNITKIPHSQFRYLHHLTTLYIHSNNIRDLAEVSLDDLKSLSKLDASQNRLSMVDITVLKKLQYLEVVDFSDNPYDCSCGLPPYVRWLNATVVTVLHLSERNRYLCSLPTNLAGRNILTIKHSRETCPKRHYVHDLVLLGIVVASVVGVVVLVVLVFYFGKICRKLKSWQYKWQVRYREVSGVELTVDSTD</sequence>
<evidence type="ECO:0000313" key="9">
    <source>
        <dbReference type="Proteomes" id="UP001209878"/>
    </source>
</evidence>
<proteinExistence type="predicted"/>
<dbReference type="PANTHER" id="PTHR24366:SF96">
    <property type="entry name" value="LEUCINE RICH REPEAT CONTAINING 53"/>
    <property type="match status" value="1"/>
</dbReference>
<evidence type="ECO:0000256" key="5">
    <source>
        <dbReference type="SAM" id="SignalP"/>
    </source>
</evidence>
<keyword evidence="2 5" id="KW-0732">Signal</keyword>
<keyword evidence="4" id="KW-0472">Membrane</keyword>
<dbReference type="Pfam" id="PF13855">
    <property type="entry name" value="LRR_8"/>
    <property type="match status" value="6"/>
</dbReference>
<evidence type="ECO:0000256" key="3">
    <source>
        <dbReference type="ARBA" id="ARBA00022737"/>
    </source>
</evidence>
<dbReference type="PROSITE" id="PS51450">
    <property type="entry name" value="LRR"/>
    <property type="match status" value="4"/>
</dbReference>
<comment type="caution">
    <text evidence="8">The sequence shown here is derived from an EMBL/GenBank/DDBJ whole genome shotgun (WGS) entry which is preliminary data.</text>
</comment>
<dbReference type="SMART" id="SM00365">
    <property type="entry name" value="LRR_SD22"/>
    <property type="match status" value="6"/>
</dbReference>